<feature type="binding site" evidence="6">
    <location>
        <position position="125"/>
    </location>
    <ligand>
        <name>Fe cation</name>
        <dbReference type="ChEBI" id="CHEBI:24875"/>
        <note>catalytic</note>
    </ligand>
</feature>
<keyword evidence="2 6" id="KW-0479">Metal-binding</keyword>
<dbReference type="Gene3D" id="2.60.120.10">
    <property type="entry name" value="Jelly Rolls"/>
    <property type="match status" value="1"/>
</dbReference>
<dbReference type="OrthoDB" id="7059163at2"/>
<dbReference type="GO" id="GO:0016702">
    <property type="term" value="F:oxidoreductase activity, acting on single donors with incorporation of molecular oxygen, incorporation of two atoms of oxygen"/>
    <property type="evidence" value="ECO:0007669"/>
    <property type="project" value="InterPro"/>
</dbReference>
<keyword evidence="4" id="KW-0560">Oxidoreductase</keyword>
<evidence type="ECO:0000256" key="6">
    <source>
        <dbReference type="PIRSR" id="PIRSR610300-51"/>
    </source>
</evidence>
<evidence type="ECO:0000256" key="1">
    <source>
        <dbReference type="ARBA" id="ARBA00006622"/>
    </source>
</evidence>
<dbReference type="RefSeq" id="WP_160849132.1">
    <property type="nucleotide sequence ID" value="NZ_WMEQ01000009.1"/>
</dbReference>
<proteinExistence type="inferred from homology"/>
<evidence type="ECO:0000313" key="7">
    <source>
        <dbReference type="EMBL" id="MYL34514.1"/>
    </source>
</evidence>
<comment type="caution">
    <text evidence="7">The sequence shown here is derived from an EMBL/GenBank/DDBJ whole genome shotgun (WGS) entry which is preliminary data.</text>
</comment>
<accession>A0A6I4ZZ44</accession>
<evidence type="ECO:0000256" key="2">
    <source>
        <dbReference type="ARBA" id="ARBA00022723"/>
    </source>
</evidence>
<dbReference type="CDD" id="cd10548">
    <property type="entry name" value="cupin_CDO"/>
    <property type="match status" value="1"/>
</dbReference>
<dbReference type="Pfam" id="PF05995">
    <property type="entry name" value="CDO_I"/>
    <property type="match status" value="1"/>
</dbReference>
<evidence type="ECO:0000256" key="5">
    <source>
        <dbReference type="ARBA" id="ARBA00023004"/>
    </source>
</evidence>
<gene>
    <name evidence="7" type="ORF">GLW05_13030</name>
</gene>
<dbReference type="SUPFAM" id="SSF51182">
    <property type="entry name" value="RmlC-like cupins"/>
    <property type="match status" value="1"/>
</dbReference>
<feature type="binding site" evidence="6">
    <location>
        <position position="74"/>
    </location>
    <ligand>
        <name>Fe cation</name>
        <dbReference type="ChEBI" id="CHEBI:24875"/>
        <note>catalytic</note>
    </ligand>
</feature>
<name>A0A6I4ZZ44_9BACI</name>
<dbReference type="AlphaFoldDB" id="A0A6I4ZZ44"/>
<dbReference type="PANTHER" id="PTHR12918:SF1">
    <property type="entry name" value="CYSTEINE DIOXYGENASE TYPE 1"/>
    <property type="match status" value="1"/>
</dbReference>
<keyword evidence="3" id="KW-0223">Dioxygenase</keyword>
<evidence type="ECO:0000256" key="4">
    <source>
        <dbReference type="ARBA" id="ARBA00023002"/>
    </source>
</evidence>
<dbReference type="InterPro" id="IPR011051">
    <property type="entry name" value="RmlC_Cupin_sf"/>
</dbReference>
<sequence length="187" mass="21248">MTLNDRMNNILGDLQSPSSEEVRAALLALNVSLKDLQEYLDTAGPKPYYRKLLYQNEQVELLVMNWSELECAPHDHGHSYGWIQVIRGTSENTIYEVNGNQIPEELFSMNESERSVFFAPKKGVHKMKGTSDAGLVTLHLYAPPITGMKVYDLETCAACVVSDDCGAWWPDEQRQKVREIKLKQKND</sequence>
<comment type="similarity">
    <text evidence="1">Belongs to the cysteine dioxygenase family.</text>
</comment>
<dbReference type="EMBL" id="WMEQ01000009">
    <property type="protein sequence ID" value="MYL34514.1"/>
    <property type="molecule type" value="Genomic_DNA"/>
</dbReference>
<reference evidence="7 8" key="1">
    <citation type="submission" date="2019-11" db="EMBL/GenBank/DDBJ databases">
        <title>Genome sequences of 17 halophilic strains isolated from different environments.</title>
        <authorList>
            <person name="Furrow R.E."/>
        </authorList>
    </citation>
    <scope>NUCLEOTIDE SEQUENCE [LARGE SCALE GENOMIC DNA]</scope>
    <source>
        <strain evidence="7 8">22514_16_FS</strain>
    </source>
</reference>
<protein>
    <recommendedName>
        <fullName evidence="9">Cysteine dioxygenase</fullName>
    </recommendedName>
</protein>
<dbReference type="InterPro" id="IPR010300">
    <property type="entry name" value="CDO_1"/>
</dbReference>
<dbReference type="Proteomes" id="UP000468638">
    <property type="component" value="Unassembled WGS sequence"/>
</dbReference>
<dbReference type="PANTHER" id="PTHR12918">
    <property type="entry name" value="CYSTEINE DIOXYGENASE"/>
    <property type="match status" value="1"/>
</dbReference>
<evidence type="ECO:0008006" key="9">
    <source>
        <dbReference type="Google" id="ProtNLM"/>
    </source>
</evidence>
<evidence type="ECO:0000313" key="8">
    <source>
        <dbReference type="Proteomes" id="UP000468638"/>
    </source>
</evidence>
<feature type="binding site" evidence="6">
    <location>
        <position position="76"/>
    </location>
    <ligand>
        <name>Fe cation</name>
        <dbReference type="ChEBI" id="CHEBI:24875"/>
        <note>catalytic</note>
    </ligand>
</feature>
<evidence type="ECO:0000256" key="3">
    <source>
        <dbReference type="ARBA" id="ARBA00022964"/>
    </source>
</evidence>
<dbReference type="GO" id="GO:0008198">
    <property type="term" value="F:ferrous iron binding"/>
    <property type="evidence" value="ECO:0007669"/>
    <property type="project" value="TreeGrafter"/>
</dbReference>
<dbReference type="InterPro" id="IPR014710">
    <property type="entry name" value="RmlC-like_jellyroll"/>
</dbReference>
<organism evidence="7 8">
    <name type="scientific">Pontibacillus yanchengensis</name>
    <dbReference type="NCBI Taxonomy" id="462910"/>
    <lineage>
        <taxon>Bacteria</taxon>
        <taxon>Bacillati</taxon>
        <taxon>Bacillota</taxon>
        <taxon>Bacilli</taxon>
        <taxon>Bacillales</taxon>
        <taxon>Bacillaceae</taxon>
        <taxon>Pontibacillus</taxon>
    </lineage>
</organism>
<keyword evidence="5 6" id="KW-0408">Iron</keyword>